<name>A0A3B1A0Y3_9ZZZZ</name>
<protein>
    <submittedName>
        <fullName evidence="1">Uncharacterized protein</fullName>
    </submittedName>
</protein>
<dbReference type="EMBL" id="UOFP01000183">
    <property type="protein sequence ID" value="VAW87394.1"/>
    <property type="molecule type" value="Genomic_DNA"/>
</dbReference>
<reference evidence="1" key="1">
    <citation type="submission" date="2018-06" db="EMBL/GenBank/DDBJ databases">
        <authorList>
            <person name="Zhirakovskaya E."/>
        </authorList>
    </citation>
    <scope>NUCLEOTIDE SEQUENCE</scope>
</reference>
<dbReference type="AlphaFoldDB" id="A0A3B1A0Y3"/>
<accession>A0A3B1A0Y3</accession>
<evidence type="ECO:0000313" key="1">
    <source>
        <dbReference type="EMBL" id="VAW87394.1"/>
    </source>
</evidence>
<proteinExistence type="predicted"/>
<gene>
    <name evidence="1" type="ORF">MNBD_GAMMA18-70</name>
</gene>
<organism evidence="1">
    <name type="scientific">hydrothermal vent metagenome</name>
    <dbReference type="NCBI Taxonomy" id="652676"/>
    <lineage>
        <taxon>unclassified sequences</taxon>
        <taxon>metagenomes</taxon>
        <taxon>ecological metagenomes</taxon>
    </lineage>
</organism>
<sequence>MTYMINAQFEQGMPSLVLVDAATGEERLHWRGDKTVNGEGDWKGLFKRLMLLSCANQLGLPQRAKLPTFGNECIECDVCIDQAASMEAKNIDADTAIISLLRLKK</sequence>